<proteinExistence type="predicted"/>
<gene>
    <name evidence="3" type="ORF">A4X03_0g7492</name>
    <name evidence="2" type="ORF">JKIAZH3_G7864</name>
</gene>
<reference evidence="3" key="2">
    <citation type="journal article" date="2019" name="IMA Fungus">
        <title>Genome sequencing and comparison of five Tilletia species to identify candidate genes for the detection of regulated species infecting wheat.</title>
        <authorList>
            <person name="Nguyen H.D.T."/>
            <person name="Sultana T."/>
            <person name="Kesanakurti P."/>
            <person name="Hambleton S."/>
        </authorList>
    </citation>
    <scope>NUCLEOTIDE SEQUENCE</scope>
    <source>
        <strain evidence="3">DAOMC 238032</strain>
    </source>
</reference>
<feature type="region of interest" description="Disordered" evidence="1">
    <location>
        <begin position="30"/>
        <end position="77"/>
    </location>
</feature>
<feature type="compositionally biased region" description="Polar residues" evidence="1">
    <location>
        <begin position="108"/>
        <end position="120"/>
    </location>
</feature>
<dbReference type="EMBL" id="LWDD02001796">
    <property type="protein sequence ID" value="KAE8245176.1"/>
    <property type="molecule type" value="Genomic_DNA"/>
</dbReference>
<dbReference type="EMBL" id="CAJHJG010002267">
    <property type="protein sequence ID" value="CAD6919212.1"/>
    <property type="molecule type" value="Genomic_DNA"/>
</dbReference>
<evidence type="ECO:0000313" key="2">
    <source>
        <dbReference type="EMBL" id="CAD6919212.1"/>
    </source>
</evidence>
<evidence type="ECO:0000313" key="3">
    <source>
        <dbReference type="EMBL" id="KAE8245176.1"/>
    </source>
</evidence>
<evidence type="ECO:0000313" key="5">
    <source>
        <dbReference type="Proteomes" id="UP000836402"/>
    </source>
</evidence>
<evidence type="ECO:0000313" key="4">
    <source>
        <dbReference type="Proteomes" id="UP000077671"/>
    </source>
</evidence>
<reference evidence="3" key="1">
    <citation type="submission" date="2016-04" db="EMBL/GenBank/DDBJ databases">
        <authorList>
            <person name="Nguyen H.D."/>
            <person name="Kesanakurti P."/>
            <person name="Cullis J."/>
            <person name="Levesque C.A."/>
            <person name="Hambleton S."/>
        </authorList>
    </citation>
    <scope>NUCLEOTIDE SEQUENCE</scope>
    <source>
        <strain evidence="3">DAOMC 238032</strain>
    </source>
</reference>
<dbReference type="AlphaFoldDB" id="A0A177UA19"/>
<feature type="compositionally biased region" description="Low complexity" evidence="1">
    <location>
        <begin position="58"/>
        <end position="77"/>
    </location>
</feature>
<dbReference type="Proteomes" id="UP000836402">
    <property type="component" value="Unassembled WGS sequence"/>
</dbReference>
<dbReference type="Proteomes" id="UP000077671">
    <property type="component" value="Unassembled WGS sequence"/>
</dbReference>
<accession>A0A177UA19</accession>
<feature type="region of interest" description="Disordered" evidence="1">
    <location>
        <begin position="302"/>
        <end position="331"/>
    </location>
</feature>
<comment type="caution">
    <text evidence="3">The sequence shown here is derived from an EMBL/GenBank/DDBJ whole genome shotgun (WGS) entry which is preliminary data.</text>
</comment>
<feature type="region of interest" description="Disordered" evidence="1">
    <location>
        <begin position="251"/>
        <end position="274"/>
    </location>
</feature>
<reference evidence="2" key="3">
    <citation type="submission" date="2020-10" db="EMBL/GenBank/DDBJ databases">
        <authorList>
            <person name="Sedaghatjoo S."/>
        </authorList>
    </citation>
    <scope>NUCLEOTIDE SEQUENCE</scope>
    <source>
        <strain evidence="2">AZH3</strain>
    </source>
</reference>
<keyword evidence="5" id="KW-1185">Reference proteome</keyword>
<organism evidence="3 4">
    <name type="scientific">Tilletia caries</name>
    <name type="common">wheat bunt fungus</name>
    <dbReference type="NCBI Taxonomy" id="13290"/>
    <lineage>
        <taxon>Eukaryota</taxon>
        <taxon>Fungi</taxon>
        <taxon>Dikarya</taxon>
        <taxon>Basidiomycota</taxon>
        <taxon>Ustilaginomycotina</taxon>
        <taxon>Exobasidiomycetes</taxon>
        <taxon>Tilletiales</taxon>
        <taxon>Tilletiaceae</taxon>
        <taxon>Tilletia</taxon>
    </lineage>
</organism>
<feature type="region of interest" description="Disordered" evidence="1">
    <location>
        <begin position="91"/>
        <end position="122"/>
    </location>
</feature>
<sequence>MSVLAPAPNLTPAIATGTVPTAGVGGLLASLPVSPNPSGGSPAQHQHQNHRQRRPGTSSSSSSSSFSADRDGAASADQELLDSWHRSLLRRNSSASSHGHGHGHGVMSNASMMGTNTTAESRPVSPAHMLWNYSTSAGSRVGSSRPTSPDPMMVGTLPPLHERVCAINGDGEDEPGGTAASLLAQLQAHQAMQQACQLQSMTGALAAAAAAANANANANGVVPSVGSTATAVTGTGMPRLIRRVSGAARPFSSSMSASVSSSSSGSRSAAAAGAGGMRAGGEAVMTEGYTVGACGSLFVDDDKEKAGGGGGGGQRWHASRSRQGSSSGMTR</sequence>
<feature type="compositionally biased region" description="Polar residues" evidence="1">
    <location>
        <begin position="321"/>
        <end position="331"/>
    </location>
</feature>
<evidence type="ECO:0000256" key="1">
    <source>
        <dbReference type="SAM" id="MobiDB-lite"/>
    </source>
</evidence>
<name>A0A177UA19_9BASI</name>
<protein>
    <submittedName>
        <fullName evidence="3">Uncharacterized protein</fullName>
    </submittedName>
</protein>
<feature type="compositionally biased region" description="Low complexity" evidence="1">
    <location>
        <begin position="252"/>
        <end position="272"/>
    </location>
</feature>